<dbReference type="AlphaFoldDB" id="A0A679FU11"/>
<evidence type="ECO:0000313" key="3">
    <source>
        <dbReference type="Proteomes" id="UP000501421"/>
    </source>
</evidence>
<dbReference type="RefSeq" id="WP_081897296.1">
    <property type="nucleotide sequence ID" value="NZ_AP022557.1"/>
</dbReference>
<feature type="compositionally biased region" description="Basic and acidic residues" evidence="1">
    <location>
        <begin position="34"/>
        <end position="43"/>
    </location>
</feature>
<protein>
    <recommendedName>
        <fullName evidence="4">YuzL family protein</fullName>
    </recommendedName>
</protein>
<feature type="region of interest" description="Disordered" evidence="1">
    <location>
        <begin position="1"/>
        <end position="43"/>
    </location>
</feature>
<dbReference type="Pfam" id="PF14115">
    <property type="entry name" value="YuzL"/>
    <property type="match status" value="1"/>
</dbReference>
<reference evidence="3" key="1">
    <citation type="journal article" date="2020" name="Microbiol. Resour. Announc.">
        <title>Complete Genome Sequence of Geobacillus sp. Strain E55-1, Isolated from Mine Geyser in Japan.</title>
        <authorList>
            <person name="Miyazaki K."/>
            <person name="Hase E."/>
            <person name="Tokito N."/>
        </authorList>
    </citation>
    <scope>NUCLEOTIDE SEQUENCE [LARGE SCALE GENOMIC DNA]</scope>
    <source>
        <strain evidence="3">E55-1</strain>
    </source>
</reference>
<accession>A0A679FU11</accession>
<evidence type="ECO:0008006" key="4">
    <source>
        <dbReference type="Google" id="ProtNLM"/>
    </source>
</evidence>
<dbReference type="Proteomes" id="UP000501421">
    <property type="component" value="Chromosome"/>
</dbReference>
<evidence type="ECO:0000256" key="1">
    <source>
        <dbReference type="SAM" id="MobiDB-lite"/>
    </source>
</evidence>
<dbReference type="InterPro" id="IPR025625">
    <property type="entry name" value="YuzL"/>
</dbReference>
<proteinExistence type="predicted"/>
<name>A0A679FU11_9BACL</name>
<organism evidence="2 3">
    <name type="scientific">Geobacillus subterraneus</name>
    <dbReference type="NCBI Taxonomy" id="129338"/>
    <lineage>
        <taxon>Bacteria</taxon>
        <taxon>Bacillati</taxon>
        <taxon>Bacillota</taxon>
        <taxon>Bacilli</taxon>
        <taxon>Bacillales</taxon>
        <taxon>Anoxybacillaceae</taxon>
        <taxon>Geobacillus</taxon>
    </lineage>
</organism>
<keyword evidence="3" id="KW-1185">Reference proteome</keyword>
<gene>
    <name evidence="2" type="ORF">GsuE55_10770</name>
</gene>
<evidence type="ECO:0000313" key="2">
    <source>
        <dbReference type="EMBL" id="BBW96244.1"/>
    </source>
</evidence>
<dbReference type="EMBL" id="AP022557">
    <property type="protein sequence ID" value="BBW96244.1"/>
    <property type="molecule type" value="Genomic_DNA"/>
</dbReference>
<sequence length="43" mass="4707">MPKRKKDRSKTGISAPDVRGQGTTQAETGAYELDSARKKTKVD</sequence>